<sequence length="79" mass="8009">MAEELPSNPRGLKAVVIILGIILLGMLAAVVYGVIVKMGGKGGEIAATVAVKPGEQVVDMAGTGDRLVLRLRNAQGPSG</sequence>
<evidence type="ECO:0000313" key="4">
    <source>
        <dbReference type="Proteomes" id="UP000284605"/>
    </source>
</evidence>
<gene>
    <name evidence="3" type="ORF">D3874_21265</name>
</gene>
<comment type="caution">
    <text evidence="3">The sequence shown here is derived from an EMBL/GenBank/DDBJ whole genome shotgun (WGS) entry which is preliminary data.</text>
</comment>
<evidence type="ECO:0000313" key="3">
    <source>
        <dbReference type="EMBL" id="RJF89191.1"/>
    </source>
</evidence>
<dbReference type="AlphaFoldDB" id="A0A418WGM4"/>
<dbReference type="InterPro" id="IPR001024">
    <property type="entry name" value="PLAT/LH2_dom"/>
</dbReference>
<feature type="transmembrane region" description="Helical" evidence="1">
    <location>
        <begin position="12"/>
        <end position="35"/>
    </location>
</feature>
<dbReference type="RefSeq" id="WP_119780586.1">
    <property type="nucleotide sequence ID" value="NZ_QYUK01000011.1"/>
</dbReference>
<keyword evidence="1" id="KW-0812">Transmembrane</keyword>
<evidence type="ECO:0000256" key="1">
    <source>
        <dbReference type="SAM" id="Phobius"/>
    </source>
</evidence>
<evidence type="ECO:0000259" key="2">
    <source>
        <dbReference type="PROSITE" id="PS50095"/>
    </source>
</evidence>
<feature type="domain" description="PLAT" evidence="2">
    <location>
        <begin position="45"/>
        <end position="79"/>
    </location>
</feature>
<dbReference type="PROSITE" id="PS50095">
    <property type="entry name" value="PLAT"/>
    <property type="match status" value="1"/>
</dbReference>
<keyword evidence="4" id="KW-1185">Reference proteome</keyword>
<dbReference type="Proteomes" id="UP000284605">
    <property type="component" value="Unassembled WGS sequence"/>
</dbReference>
<keyword evidence="1" id="KW-1133">Transmembrane helix</keyword>
<proteinExistence type="predicted"/>
<name>A0A418WGM4_9PROT</name>
<protein>
    <recommendedName>
        <fullName evidence="2">PLAT domain-containing protein</fullName>
    </recommendedName>
</protein>
<accession>A0A418WGM4</accession>
<organism evidence="3 4">
    <name type="scientific">Oleomonas cavernae</name>
    <dbReference type="NCBI Taxonomy" id="2320859"/>
    <lineage>
        <taxon>Bacteria</taxon>
        <taxon>Pseudomonadati</taxon>
        <taxon>Pseudomonadota</taxon>
        <taxon>Alphaproteobacteria</taxon>
        <taxon>Acetobacterales</taxon>
        <taxon>Acetobacteraceae</taxon>
        <taxon>Oleomonas</taxon>
    </lineage>
</organism>
<dbReference type="EMBL" id="QYUK01000011">
    <property type="protein sequence ID" value="RJF89191.1"/>
    <property type="molecule type" value="Genomic_DNA"/>
</dbReference>
<reference evidence="3 4" key="1">
    <citation type="submission" date="2018-09" db="EMBL/GenBank/DDBJ databases">
        <authorList>
            <person name="Zhu H."/>
        </authorList>
    </citation>
    <scope>NUCLEOTIDE SEQUENCE [LARGE SCALE GENOMIC DNA]</scope>
    <source>
        <strain evidence="3 4">K1W22B-8</strain>
    </source>
</reference>
<keyword evidence="1" id="KW-0472">Membrane</keyword>